<proteinExistence type="predicted"/>
<evidence type="ECO:0000313" key="1">
    <source>
        <dbReference type="EMBL" id="QCE13340.1"/>
    </source>
</evidence>
<reference evidence="1 2" key="1">
    <citation type="submission" date="2019-04" db="EMBL/GenBank/DDBJ databases">
        <title>An improved genome assembly and genetic linkage map for asparagus bean, Vigna unguiculata ssp. sesquipedialis.</title>
        <authorList>
            <person name="Xia Q."/>
            <person name="Zhang R."/>
            <person name="Dong Y."/>
        </authorList>
    </citation>
    <scope>NUCLEOTIDE SEQUENCE [LARGE SCALE GENOMIC DNA]</scope>
    <source>
        <tissue evidence="1">Leaf</tissue>
    </source>
</reference>
<organism evidence="1 2">
    <name type="scientific">Vigna unguiculata</name>
    <name type="common">Cowpea</name>
    <dbReference type="NCBI Taxonomy" id="3917"/>
    <lineage>
        <taxon>Eukaryota</taxon>
        <taxon>Viridiplantae</taxon>
        <taxon>Streptophyta</taxon>
        <taxon>Embryophyta</taxon>
        <taxon>Tracheophyta</taxon>
        <taxon>Spermatophyta</taxon>
        <taxon>Magnoliopsida</taxon>
        <taxon>eudicotyledons</taxon>
        <taxon>Gunneridae</taxon>
        <taxon>Pentapetalae</taxon>
        <taxon>rosids</taxon>
        <taxon>fabids</taxon>
        <taxon>Fabales</taxon>
        <taxon>Fabaceae</taxon>
        <taxon>Papilionoideae</taxon>
        <taxon>50 kb inversion clade</taxon>
        <taxon>NPAAA clade</taxon>
        <taxon>indigoferoid/millettioid clade</taxon>
        <taxon>Phaseoleae</taxon>
        <taxon>Vigna</taxon>
    </lineage>
</organism>
<protein>
    <submittedName>
        <fullName evidence="1">Uncharacterized protein</fullName>
    </submittedName>
</protein>
<accession>A0A4D6NHW0</accession>
<dbReference type="AlphaFoldDB" id="A0A4D6NHW0"/>
<dbReference type="EMBL" id="CP039355">
    <property type="protein sequence ID" value="QCE13340.1"/>
    <property type="molecule type" value="Genomic_DNA"/>
</dbReference>
<keyword evidence="2" id="KW-1185">Reference proteome</keyword>
<dbReference type="Proteomes" id="UP000501690">
    <property type="component" value="Linkage Group LG11"/>
</dbReference>
<gene>
    <name evidence="1" type="ORF">DEO72_LG11g333</name>
</gene>
<name>A0A4D6NHW0_VIGUN</name>
<sequence>MPKAMEDQKKYDMSFKCCSEPVQVSDFKTPKYPDGEEHGVFCVKRCITFCVGKRFCAFKITEKCKEDVVYSVNIDVTEQFAEGSAAQTSMRFVRNNRYDVLCSVRTVSSGSYEMFRRNYSVPSMPDIETTGLFCHKSGCGSYFTLEKKKLDESEVVERVKTAHGFLIGGDETVGVKVKITNDRKVGLPVKLTLDYSCLVFEKIEDKMEREIRNSVLLMLRNVSDSDSEVKRTVIHDRMVHYKESMFHAYTDFSRAGTNY</sequence>
<evidence type="ECO:0000313" key="2">
    <source>
        <dbReference type="Proteomes" id="UP000501690"/>
    </source>
</evidence>